<dbReference type="STRING" id="392015.SAMN05421543_104112"/>
<dbReference type="AlphaFoldDB" id="A0A1I7HCB4"/>
<dbReference type="eggNOG" id="ENOG5032Z9H">
    <property type="taxonomic scope" value="Bacteria"/>
</dbReference>
<dbReference type="Proteomes" id="UP000183508">
    <property type="component" value="Unassembled WGS sequence"/>
</dbReference>
<dbReference type="RefSeq" id="WP_074950283.1">
    <property type="nucleotide sequence ID" value="NZ_FPBV01000004.1"/>
</dbReference>
<sequence length="89" mass="9992">MAEGFLLYDETEQTSTRYLGYAGEHGRYDVAIINTGHFFGKRLVISIQNGRSAILNDEDAANIPYLMQAFDIRSEDEAAEFSELLLANL</sequence>
<protein>
    <recommendedName>
        <fullName evidence="3">DUF3055 domain-containing protein</fullName>
    </recommendedName>
</protein>
<evidence type="ECO:0000313" key="1">
    <source>
        <dbReference type="EMBL" id="SFU58353.1"/>
    </source>
</evidence>
<keyword evidence="2" id="KW-1185">Reference proteome</keyword>
<dbReference type="OrthoDB" id="2381902at2"/>
<proteinExistence type="predicted"/>
<reference evidence="2" key="1">
    <citation type="submission" date="2016-10" db="EMBL/GenBank/DDBJ databases">
        <authorList>
            <person name="Varghese N."/>
        </authorList>
    </citation>
    <scope>NUCLEOTIDE SEQUENCE [LARGE SCALE GENOMIC DNA]</scope>
    <source>
        <strain evidence="2">DSM 17980</strain>
    </source>
</reference>
<evidence type="ECO:0000313" key="2">
    <source>
        <dbReference type="Proteomes" id="UP000183508"/>
    </source>
</evidence>
<dbReference type="EMBL" id="FPBV01000004">
    <property type="protein sequence ID" value="SFU58353.1"/>
    <property type="molecule type" value="Genomic_DNA"/>
</dbReference>
<dbReference type="Pfam" id="PF11256">
    <property type="entry name" value="SAV0927-like"/>
    <property type="match status" value="1"/>
</dbReference>
<dbReference type="InterPro" id="IPR021415">
    <property type="entry name" value="SAV0927-like"/>
</dbReference>
<evidence type="ECO:0008006" key="3">
    <source>
        <dbReference type="Google" id="ProtNLM"/>
    </source>
</evidence>
<accession>A0A1I7HCB4</accession>
<gene>
    <name evidence="1" type="ORF">SAMN05421543_104112</name>
</gene>
<organism evidence="1 2">
    <name type="scientific">Alicyclobacillus macrosporangiidus</name>
    <dbReference type="NCBI Taxonomy" id="392015"/>
    <lineage>
        <taxon>Bacteria</taxon>
        <taxon>Bacillati</taxon>
        <taxon>Bacillota</taxon>
        <taxon>Bacilli</taxon>
        <taxon>Bacillales</taxon>
        <taxon>Alicyclobacillaceae</taxon>
        <taxon>Alicyclobacillus</taxon>
    </lineage>
</organism>
<name>A0A1I7HCB4_9BACL</name>